<evidence type="ECO:0000256" key="1">
    <source>
        <dbReference type="SAM" id="Coils"/>
    </source>
</evidence>
<dbReference type="AlphaFoldDB" id="A0AAQ1KFI0"/>
<keyword evidence="3" id="KW-1185">Reference proteome</keyword>
<name>A0AAQ1KFI0_9PSED</name>
<protein>
    <submittedName>
        <fullName evidence="2">Phage lysis regulatory protein, LysB family</fullName>
    </submittedName>
</protein>
<evidence type="ECO:0000313" key="3">
    <source>
        <dbReference type="Proteomes" id="UP000183385"/>
    </source>
</evidence>
<accession>A0AAQ1KFI0</accession>
<dbReference type="Proteomes" id="UP000183385">
    <property type="component" value="Unassembled WGS sequence"/>
</dbReference>
<comment type="caution">
    <text evidence="2">The sequence shown here is derived from an EMBL/GenBank/DDBJ whole genome shotgun (WGS) entry which is preliminary data.</text>
</comment>
<dbReference type="EMBL" id="FOLS01000010">
    <property type="protein sequence ID" value="SFC75738.1"/>
    <property type="molecule type" value="Genomic_DNA"/>
</dbReference>
<dbReference type="InterPro" id="IPR020000">
    <property type="entry name" value="Phage_P2_LysB"/>
</dbReference>
<evidence type="ECO:0000313" key="2">
    <source>
        <dbReference type="EMBL" id="SFC75738.1"/>
    </source>
</evidence>
<keyword evidence="1" id="KW-0175">Coiled coil</keyword>
<gene>
    <name evidence="2" type="ORF">SAMN05216577_11058</name>
</gene>
<dbReference type="RefSeq" id="WP_074980176.1">
    <property type="nucleotide sequence ID" value="NZ_FOLS01000010.1"/>
</dbReference>
<dbReference type="NCBIfam" id="TIGR03495">
    <property type="entry name" value="phage_LysB"/>
    <property type="match status" value="1"/>
</dbReference>
<reference evidence="2 3" key="1">
    <citation type="submission" date="2016-10" db="EMBL/GenBank/DDBJ databases">
        <authorList>
            <person name="Varghese N."/>
            <person name="Submissions S."/>
        </authorList>
    </citation>
    <scope>NUCLEOTIDE SEQUENCE [LARGE SCALE GENOMIC DNA]</scope>
    <source>
        <strain evidence="2 3">LMG 18378</strain>
    </source>
</reference>
<organism evidence="2 3">
    <name type="scientific">Pseudomonas citronellolis</name>
    <dbReference type="NCBI Taxonomy" id="53408"/>
    <lineage>
        <taxon>Bacteria</taxon>
        <taxon>Pseudomonadati</taxon>
        <taxon>Pseudomonadota</taxon>
        <taxon>Gammaproteobacteria</taxon>
        <taxon>Pseudomonadales</taxon>
        <taxon>Pseudomonadaceae</taxon>
        <taxon>Pseudomonas</taxon>
    </lineage>
</organism>
<proteinExistence type="predicted"/>
<sequence length="147" mass="16048">MTMLRQALYGVALLGALALLVWGYHQRDAAAGAALALMDQRRQDAEDRSTRQSTTISTLQASLQDERNAQAGLRTTQDQLRQGLAARQRQIEDLKRENQELRDWAAQQLPGAAQRLRQRPALVGAAAYRDWLSGRGAVPAAGDGAGQ</sequence>
<feature type="coiled-coil region" evidence="1">
    <location>
        <begin position="77"/>
        <end position="107"/>
    </location>
</feature>